<dbReference type="Proteomes" id="UP000006591">
    <property type="component" value="Chromosome 3"/>
</dbReference>
<evidence type="ECO:0008006" key="3">
    <source>
        <dbReference type="Google" id="ProtNLM"/>
    </source>
</evidence>
<name>A0A0E0GUK8_ORYNI</name>
<organism evidence="1">
    <name type="scientific">Oryza nivara</name>
    <name type="common">Indian wild rice</name>
    <name type="synonym">Oryza sativa f. spontanea</name>
    <dbReference type="NCBI Taxonomy" id="4536"/>
    <lineage>
        <taxon>Eukaryota</taxon>
        <taxon>Viridiplantae</taxon>
        <taxon>Streptophyta</taxon>
        <taxon>Embryophyta</taxon>
        <taxon>Tracheophyta</taxon>
        <taxon>Spermatophyta</taxon>
        <taxon>Magnoliopsida</taxon>
        <taxon>Liliopsida</taxon>
        <taxon>Poales</taxon>
        <taxon>Poaceae</taxon>
        <taxon>BOP clade</taxon>
        <taxon>Oryzoideae</taxon>
        <taxon>Oryzeae</taxon>
        <taxon>Oryzinae</taxon>
        <taxon>Oryza</taxon>
    </lineage>
</organism>
<reference evidence="1" key="1">
    <citation type="submission" date="2015-04" db="UniProtKB">
        <authorList>
            <consortium name="EnsemblPlants"/>
        </authorList>
    </citation>
    <scope>IDENTIFICATION</scope>
    <source>
        <strain evidence="1">SL10</strain>
    </source>
</reference>
<accession>A0A0E0GUK8</accession>
<dbReference type="EnsemblPlants" id="ONIVA03G37770.1">
    <property type="protein sequence ID" value="ONIVA03G37770.1"/>
    <property type="gene ID" value="ONIVA03G37770"/>
</dbReference>
<dbReference type="HOGENOM" id="CLU_141876_0_0_1"/>
<protein>
    <recommendedName>
        <fullName evidence="3">DUF1618 domain-containing protein</fullName>
    </recommendedName>
</protein>
<dbReference type="OMA" id="TYLGKMA"/>
<proteinExistence type="predicted"/>
<reference evidence="1" key="2">
    <citation type="submission" date="2018-04" db="EMBL/GenBank/DDBJ databases">
        <title>OnivRS2 (Oryza nivara Reference Sequence Version 2).</title>
        <authorList>
            <person name="Zhang J."/>
            <person name="Kudrna D."/>
            <person name="Lee S."/>
            <person name="Talag J."/>
            <person name="Rajasekar S."/>
            <person name="Welchert J."/>
            <person name="Hsing Y.-I."/>
            <person name="Wing R.A."/>
        </authorList>
    </citation>
    <scope>NUCLEOTIDE SEQUENCE [LARGE SCALE GENOMIC DNA]</scope>
    <source>
        <strain evidence="1">SL10</strain>
    </source>
</reference>
<dbReference type="Gramene" id="ONIVA03G37770.1">
    <property type="protein sequence ID" value="ONIVA03G37770.1"/>
    <property type="gene ID" value="ONIVA03G37770"/>
</dbReference>
<evidence type="ECO:0000313" key="1">
    <source>
        <dbReference type="EnsemblPlants" id="ONIVA03G37770.1"/>
    </source>
</evidence>
<keyword evidence="2" id="KW-1185">Reference proteome</keyword>
<evidence type="ECO:0000313" key="2">
    <source>
        <dbReference type="Proteomes" id="UP000006591"/>
    </source>
</evidence>
<sequence>MDRNLIVFYLNFTKRIVGVNLIYDTIDESLSMIPMLSSHKATIHTTQMLVTRRRTTTAIDDDEGDYALTYLGKMAVEEKPADKPGDMPVISWPDVVYQWRPLSSLPSWKMIKRANLPGEWMVDKWFYVDTAFMSDDGHAFWVDLMWGILFEDFYGTFNLKYILVLYERVDLVLLII</sequence>
<dbReference type="AlphaFoldDB" id="A0A0E0GUK8"/>